<dbReference type="InterPro" id="IPR019718">
    <property type="entry name" value="DUF2602"/>
</dbReference>
<gene>
    <name evidence="1" type="ORF">D9X91_11755</name>
</gene>
<organism evidence="1 2">
    <name type="scientific">Falsibacillus albus</name>
    <dbReference type="NCBI Taxonomy" id="2478915"/>
    <lineage>
        <taxon>Bacteria</taxon>
        <taxon>Bacillati</taxon>
        <taxon>Bacillota</taxon>
        <taxon>Bacilli</taxon>
        <taxon>Bacillales</taxon>
        <taxon>Bacillaceae</taxon>
        <taxon>Falsibacillus</taxon>
    </lineage>
</organism>
<protein>
    <submittedName>
        <fullName evidence="1">Zinc-finger domain-containing protein</fullName>
    </submittedName>
</protein>
<dbReference type="AlphaFoldDB" id="A0A3L7JY27"/>
<dbReference type="RefSeq" id="WP_121680820.1">
    <property type="nucleotide sequence ID" value="NZ_RCVZ01000007.1"/>
</dbReference>
<sequence length="58" mass="6957">MKRQEIFTEVEEILSKYCNECFLKAHHRKEYGKSFAHKFCIKQCTVGQQLKKYGDRLS</sequence>
<proteinExistence type="predicted"/>
<dbReference type="GO" id="GO:0008270">
    <property type="term" value="F:zinc ion binding"/>
    <property type="evidence" value="ECO:0007669"/>
    <property type="project" value="UniProtKB-KW"/>
</dbReference>
<evidence type="ECO:0000313" key="2">
    <source>
        <dbReference type="Proteomes" id="UP000276770"/>
    </source>
</evidence>
<dbReference type="OrthoDB" id="2454446at2"/>
<keyword evidence="1" id="KW-0863">Zinc-finger</keyword>
<keyword evidence="2" id="KW-1185">Reference proteome</keyword>
<keyword evidence="1" id="KW-0479">Metal-binding</keyword>
<dbReference type="Pfam" id="PF10782">
    <property type="entry name" value="zf-C2HCIx2C"/>
    <property type="match status" value="1"/>
</dbReference>
<dbReference type="Proteomes" id="UP000276770">
    <property type="component" value="Unassembled WGS sequence"/>
</dbReference>
<evidence type="ECO:0000313" key="1">
    <source>
        <dbReference type="EMBL" id="RLQ95164.1"/>
    </source>
</evidence>
<comment type="caution">
    <text evidence="1">The sequence shown here is derived from an EMBL/GenBank/DDBJ whole genome shotgun (WGS) entry which is preliminary data.</text>
</comment>
<dbReference type="EMBL" id="RCVZ01000007">
    <property type="protein sequence ID" value="RLQ95164.1"/>
    <property type="molecule type" value="Genomic_DNA"/>
</dbReference>
<keyword evidence="1" id="KW-0862">Zinc</keyword>
<reference evidence="1 2" key="1">
    <citation type="submission" date="2018-10" db="EMBL/GenBank/DDBJ databases">
        <title>Falsibacillus sp. genome draft.</title>
        <authorList>
            <person name="Shi S."/>
        </authorList>
    </citation>
    <scope>NUCLEOTIDE SEQUENCE [LARGE SCALE GENOMIC DNA]</scope>
    <source>
        <strain evidence="1 2">GY 10110</strain>
    </source>
</reference>
<accession>A0A3L7JY27</accession>
<name>A0A3L7JY27_9BACI</name>